<accession>A0A1G5QAF2</accession>
<protein>
    <recommendedName>
        <fullName evidence="3">Lipoprotein</fullName>
    </recommendedName>
</protein>
<proteinExistence type="predicted"/>
<dbReference type="PROSITE" id="PS51257">
    <property type="entry name" value="PROKAR_LIPOPROTEIN"/>
    <property type="match status" value="1"/>
</dbReference>
<evidence type="ECO:0000313" key="1">
    <source>
        <dbReference type="EMBL" id="SCZ58667.1"/>
    </source>
</evidence>
<organism evidence="1 2">
    <name type="scientific">Photorhabdus luminescens</name>
    <name type="common">Xenorhabdus luminescens</name>
    <dbReference type="NCBI Taxonomy" id="29488"/>
    <lineage>
        <taxon>Bacteria</taxon>
        <taxon>Pseudomonadati</taxon>
        <taxon>Pseudomonadota</taxon>
        <taxon>Gammaproteobacteria</taxon>
        <taxon>Enterobacterales</taxon>
        <taxon>Morganellaceae</taxon>
        <taxon>Photorhabdus</taxon>
    </lineage>
</organism>
<gene>
    <name evidence="1" type="ORF">SAMN02982990_01330</name>
</gene>
<name>A0A1G5QAF2_PHOLU</name>
<dbReference type="OrthoDB" id="6464186at2"/>
<evidence type="ECO:0000313" key="2">
    <source>
        <dbReference type="Proteomes" id="UP000183223"/>
    </source>
</evidence>
<evidence type="ECO:0008006" key="3">
    <source>
        <dbReference type="Google" id="ProtNLM"/>
    </source>
</evidence>
<dbReference type="Proteomes" id="UP000183223">
    <property type="component" value="Unassembled WGS sequence"/>
</dbReference>
<dbReference type="AlphaFoldDB" id="A0A1G5QAF2"/>
<keyword evidence="2" id="KW-1185">Reference proteome</keyword>
<sequence>MTKLILTLSIILGLTGCISRKQPLSLDYIAGNETFYLSKPCIEQALPVGEIGDDLAVNANNIFLKVKKGLNCSDRFKLFLARNLGKELFIYFDGKPIIKTRLVSMIHPEEGFHQAVESKSLSDEILRALNHRKL</sequence>
<dbReference type="EMBL" id="FMWJ01000004">
    <property type="protein sequence ID" value="SCZ58667.1"/>
    <property type="molecule type" value="Genomic_DNA"/>
</dbReference>
<dbReference type="RefSeq" id="WP_049585294.1">
    <property type="nucleotide sequence ID" value="NZ_CAWQXX010000066.1"/>
</dbReference>
<dbReference type="GeneID" id="45658252"/>
<reference evidence="2" key="1">
    <citation type="submission" date="2016-10" db="EMBL/GenBank/DDBJ databases">
        <authorList>
            <person name="Varghese N."/>
            <person name="Submissions S."/>
        </authorList>
    </citation>
    <scope>NUCLEOTIDE SEQUENCE [LARGE SCALE GENOMIC DNA]</scope>
    <source>
        <strain evidence="2">ATCC 29999</strain>
    </source>
</reference>